<feature type="region of interest" description="Disordered" evidence="4">
    <location>
        <begin position="51"/>
        <end position="82"/>
    </location>
</feature>
<feature type="compositionally biased region" description="Polar residues" evidence="4">
    <location>
        <begin position="112"/>
        <end position="128"/>
    </location>
</feature>
<gene>
    <name evidence="6" type="ORF">J3Q64DRAFT_1716007</name>
</gene>
<keyword evidence="5" id="KW-0472">Membrane</keyword>
<evidence type="ECO:0000256" key="3">
    <source>
        <dbReference type="PROSITE-ProRule" id="PRU00221"/>
    </source>
</evidence>
<accession>A0ABR3BGF5</accession>
<dbReference type="InterPro" id="IPR051362">
    <property type="entry name" value="WD_repeat_creC_regulators"/>
</dbReference>
<keyword evidence="2" id="KW-0677">Repeat</keyword>
<dbReference type="Proteomes" id="UP001448207">
    <property type="component" value="Unassembled WGS sequence"/>
</dbReference>
<sequence>MEKSRISINGRATICLALHILLPVLIVIRSNQALTNMNGYMESVHLTTNLSRSTSRHTSSNTNTRLLRPFPSSNTDPIGNELNTPEGTYAISQEVYNKDILPQFATGTHISLSDTNTLRPQPTNSLGILSTKDSSASSSMSEQLQQDKVECSGMYSVEEREEDGWDESSDNPLPSIQVSALQALPIPNASSHRTFASHSSGEQGSPCRPSQSETVGGGSFSRSSLRVYPSNGSYIQDPVSLSVELAQEELSSSLGGGSSVGSFSSLFSKGLRHHSHAKRPKNSLAKQKSSFISKVVVHDQLTKLLSSRTSEDNFMFINIGLNFMWMDGKNSKECLTNIVFSNAYPTCHDLNRHTSSTNEHMDIIIGFSSGDFIWYDPISHKYSRFNKNGILNNSAVTTVKWIPESEDLFLAGFEDGTILIIDKERDDQPLSIPVVPNTWADEQFKVSKPYRHSKYNPVSHWRVSKQAIAAFCFSPDGSHVAVAGQDGLMKIIQYNQEKLCDIYMGYFGKINCVAWSPDGKYILTGGQDDLVAIWSFPEQRIVARCQGHKSWVNGVAFDPWRFDGKVYRFASIGEDCNLIMWDFSVNALHRPKQKVKHAPVKTALSPRLSKSTNQFSQDKEDKDKEDKEDKRTSRLFHFNHSKNHLENSNQMSGKAGKRTSVGITFNGSMWSLEAEETLHTQLPVFHRFLNKAQVPFLQPVSIQTIHADPCVDIVFRKDSIHTTDRRGRVRKWDRPK</sequence>
<keyword evidence="1 3" id="KW-0853">WD repeat</keyword>
<dbReference type="PANTHER" id="PTHR14107:SF16">
    <property type="entry name" value="AT02583P"/>
    <property type="match status" value="1"/>
</dbReference>
<dbReference type="InterPro" id="IPR001680">
    <property type="entry name" value="WD40_rpt"/>
</dbReference>
<feature type="compositionally biased region" description="Polar residues" evidence="4">
    <location>
        <begin position="71"/>
        <end position="82"/>
    </location>
</feature>
<dbReference type="PROSITE" id="PS50294">
    <property type="entry name" value="WD_REPEATS_REGION"/>
    <property type="match status" value="1"/>
</dbReference>
<dbReference type="SMART" id="SM00320">
    <property type="entry name" value="WD40"/>
    <property type="match status" value="4"/>
</dbReference>
<dbReference type="Pfam" id="PF00400">
    <property type="entry name" value="WD40"/>
    <property type="match status" value="3"/>
</dbReference>
<feature type="transmembrane region" description="Helical" evidence="5">
    <location>
        <begin position="12"/>
        <end position="28"/>
    </location>
</feature>
<feature type="compositionally biased region" description="Basic and acidic residues" evidence="4">
    <location>
        <begin position="617"/>
        <end position="630"/>
    </location>
</feature>
<evidence type="ECO:0000256" key="2">
    <source>
        <dbReference type="ARBA" id="ARBA00022737"/>
    </source>
</evidence>
<evidence type="ECO:0000256" key="4">
    <source>
        <dbReference type="SAM" id="MobiDB-lite"/>
    </source>
</evidence>
<dbReference type="InterPro" id="IPR036322">
    <property type="entry name" value="WD40_repeat_dom_sf"/>
</dbReference>
<evidence type="ECO:0000256" key="5">
    <source>
        <dbReference type="SAM" id="Phobius"/>
    </source>
</evidence>
<evidence type="ECO:0000256" key="1">
    <source>
        <dbReference type="ARBA" id="ARBA00022574"/>
    </source>
</evidence>
<name>A0ABR3BGF5_PHYBL</name>
<proteinExistence type="predicted"/>
<dbReference type="EMBL" id="JBCLYO010000001">
    <property type="protein sequence ID" value="KAL0097946.1"/>
    <property type="molecule type" value="Genomic_DNA"/>
</dbReference>
<feature type="region of interest" description="Disordered" evidence="4">
    <location>
        <begin position="596"/>
        <end position="630"/>
    </location>
</feature>
<reference evidence="6 7" key="1">
    <citation type="submission" date="2024-04" db="EMBL/GenBank/DDBJ databases">
        <title>Symmetric and asymmetric DNA N6-adenine methylation regulates different biological responses in Mucorales.</title>
        <authorList>
            <consortium name="Lawrence Berkeley National Laboratory"/>
            <person name="Lax C."/>
            <person name="Mondo S.J."/>
            <person name="Osorio-Concepcion M."/>
            <person name="Muszewska A."/>
            <person name="Corrochano-Luque M."/>
            <person name="Gutierrez G."/>
            <person name="Riley R."/>
            <person name="Lipzen A."/>
            <person name="Guo J."/>
            <person name="Hundley H."/>
            <person name="Amirebrahimi M."/>
            <person name="Ng V."/>
            <person name="Lorenzo-Gutierrez D."/>
            <person name="Binder U."/>
            <person name="Yang J."/>
            <person name="Song Y."/>
            <person name="Canovas D."/>
            <person name="Navarro E."/>
            <person name="Freitag M."/>
            <person name="Gabaldon T."/>
            <person name="Grigoriev I.V."/>
            <person name="Corrochano L.M."/>
            <person name="Nicolas F.E."/>
            <person name="Garre V."/>
        </authorList>
    </citation>
    <scope>NUCLEOTIDE SEQUENCE [LARGE SCALE GENOMIC DNA]</scope>
    <source>
        <strain evidence="6 7">L51</strain>
    </source>
</reference>
<dbReference type="PROSITE" id="PS50082">
    <property type="entry name" value="WD_REPEATS_2"/>
    <property type="match status" value="1"/>
</dbReference>
<dbReference type="PANTHER" id="PTHR14107">
    <property type="entry name" value="WD REPEAT PROTEIN"/>
    <property type="match status" value="1"/>
</dbReference>
<organism evidence="6 7">
    <name type="scientific">Phycomyces blakesleeanus</name>
    <dbReference type="NCBI Taxonomy" id="4837"/>
    <lineage>
        <taxon>Eukaryota</taxon>
        <taxon>Fungi</taxon>
        <taxon>Fungi incertae sedis</taxon>
        <taxon>Mucoromycota</taxon>
        <taxon>Mucoromycotina</taxon>
        <taxon>Mucoromycetes</taxon>
        <taxon>Mucorales</taxon>
        <taxon>Phycomycetaceae</taxon>
        <taxon>Phycomyces</taxon>
    </lineage>
</organism>
<evidence type="ECO:0000313" key="6">
    <source>
        <dbReference type="EMBL" id="KAL0097946.1"/>
    </source>
</evidence>
<dbReference type="InterPro" id="IPR015943">
    <property type="entry name" value="WD40/YVTN_repeat-like_dom_sf"/>
</dbReference>
<feature type="region of interest" description="Disordered" evidence="4">
    <location>
        <begin position="112"/>
        <end position="150"/>
    </location>
</feature>
<feature type="region of interest" description="Disordered" evidence="4">
    <location>
        <begin position="191"/>
        <end position="221"/>
    </location>
</feature>
<feature type="compositionally biased region" description="Low complexity" evidence="4">
    <location>
        <begin position="51"/>
        <end position="66"/>
    </location>
</feature>
<keyword evidence="7" id="KW-1185">Reference proteome</keyword>
<protein>
    <submittedName>
        <fullName evidence="6">WD40-repeat-containing domain protein</fullName>
    </submittedName>
</protein>
<keyword evidence="5" id="KW-1133">Transmembrane helix</keyword>
<dbReference type="SUPFAM" id="SSF50978">
    <property type="entry name" value="WD40 repeat-like"/>
    <property type="match status" value="1"/>
</dbReference>
<comment type="caution">
    <text evidence="6">The sequence shown here is derived from an EMBL/GenBank/DDBJ whole genome shotgun (WGS) entry which is preliminary data.</text>
</comment>
<keyword evidence="5" id="KW-0812">Transmembrane</keyword>
<feature type="compositionally biased region" description="Low complexity" evidence="4">
    <location>
        <begin position="130"/>
        <end position="141"/>
    </location>
</feature>
<evidence type="ECO:0000313" key="7">
    <source>
        <dbReference type="Proteomes" id="UP001448207"/>
    </source>
</evidence>
<feature type="repeat" description="WD" evidence="3">
    <location>
        <begin position="503"/>
        <end position="544"/>
    </location>
</feature>
<dbReference type="Gene3D" id="2.130.10.10">
    <property type="entry name" value="YVTN repeat-like/Quinoprotein amine dehydrogenase"/>
    <property type="match status" value="1"/>
</dbReference>